<comment type="function">
    <text evidence="6">Catalyzes the interconversion of beta-pyran and beta-furan forms of D-ribose.</text>
</comment>
<dbReference type="GO" id="GO:0019303">
    <property type="term" value="P:D-ribose catabolic process"/>
    <property type="evidence" value="ECO:0007669"/>
    <property type="project" value="UniProtKB-UniRule"/>
</dbReference>
<dbReference type="EC" id="5.4.99.62" evidence="2 6"/>
<comment type="subcellular location">
    <subcellularLocation>
        <location evidence="6">Cytoplasm</location>
    </subcellularLocation>
</comment>
<proteinExistence type="inferred from homology"/>
<feature type="binding site" evidence="6">
    <location>
        <position position="106"/>
    </location>
    <ligand>
        <name>substrate</name>
    </ligand>
</feature>
<dbReference type="HAMAP" id="MF_01661">
    <property type="entry name" value="D_rib_pyranase"/>
    <property type="match status" value="1"/>
</dbReference>
<evidence type="ECO:0000313" key="8">
    <source>
        <dbReference type="Proteomes" id="UP000324209"/>
    </source>
</evidence>
<evidence type="ECO:0000256" key="5">
    <source>
        <dbReference type="ARBA" id="ARBA00023277"/>
    </source>
</evidence>
<dbReference type="SUPFAM" id="SSF102546">
    <property type="entry name" value="RbsD-like"/>
    <property type="match status" value="1"/>
</dbReference>
<dbReference type="RefSeq" id="WP_149487828.1">
    <property type="nucleotide sequence ID" value="NZ_CP036150.1"/>
</dbReference>
<dbReference type="Pfam" id="PF05025">
    <property type="entry name" value="RbsD_FucU"/>
    <property type="match status" value="1"/>
</dbReference>
<sequence>MKRGTLLNSEISSVIASMGHTDSLTIGDAGLPIPLHTKRIDLAVTKGVPSFIQVLSAVLDELCIEKVALAEEMRNENSEGLDDILALMTEYESKTGYKPSMTFIPHKDFKKLSADSRAIVRTGEVMPFANIILFSGVTF</sequence>
<protein>
    <recommendedName>
        <fullName evidence="2 6">D-ribose pyranase</fullName>
        <ecNumber evidence="2 6">5.4.99.62</ecNumber>
    </recommendedName>
</protein>
<accession>A0A5C1QT69</accession>
<dbReference type="EMBL" id="CP036150">
    <property type="protein sequence ID" value="QEN09756.1"/>
    <property type="molecule type" value="Genomic_DNA"/>
</dbReference>
<dbReference type="Gene3D" id="3.40.1650.10">
    <property type="entry name" value="RbsD-like domain"/>
    <property type="match status" value="1"/>
</dbReference>
<comment type="pathway">
    <text evidence="6">Carbohydrate metabolism; D-ribose degradation; D-ribose 5-phosphate from beta-D-ribopyranose: step 1/2.</text>
</comment>
<dbReference type="PANTHER" id="PTHR37831:SF1">
    <property type="entry name" value="D-RIBOSE PYRANASE"/>
    <property type="match status" value="1"/>
</dbReference>
<evidence type="ECO:0000313" key="7">
    <source>
        <dbReference type="EMBL" id="QEN09756.1"/>
    </source>
</evidence>
<dbReference type="GO" id="GO:0048029">
    <property type="term" value="F:monosaccharide binding"/>
    <property type="evidence" value="ECO:0007669"/>
    <property type="project" value="InterPro"/>
</dbReference>
<dbReference type="PANTHER" id="PTHR37831">
    <property type="entry name" value="D-RIBOSE PYRANASE"/>
    <property type="match status" value="1"/>
</dbReference>
<reference evidence="7 8" key="1">
    <citation type="submission" date="2019-02" db="EMBL/GenBank/DDBJ databases">
        <title>Complete Genome Sequence and Methylome Analysis of free living Spirochaetas.</title>
        <authorList>
            <person name="Fomenkov A."/>
            <person name="Dubinina G."/>
            <person name="Leshcheva N."/>
            <person name="Mikheeva N."/>
            <person name="Grabovich M."/>
            <person name="Vincze T."/>
            <person name="Roberts R.J."/>
        </authorList>
    </citation>
    <scope>NUCLEOTIDE SEQUENCE [LARGE SCALE GENOMIC DNA]</scope>
    <source>
        <strain evidence="7 8">K2</strain>
    </source>
</reference>
<dbReference type="OrthoDB" id="9805009at2"/>
<dbReference type="AlphaFoldDB" id="A0A5C1QT69"/>
<feature type="binding site" evidence="6">
    <location>
        <begin position="128"/>
        <end position="130"/>
    </location>
    <ligand>
        <name>substrate</name>
    </ligand>
</feature>
<comment type="catalytic activity">
    <reaction evidence="1 6">
        <text>beta-D-ribopyranose = beta-D-ribofuranose</text>
        <dbReference type="Rhea" id="RHEA:25432"/>
        <dbReference type="ChEBI" id="CHEBI:27476"/>
        <dbReference type="ChEBI" id="CHEBI:47002"/>
        <dbReference type="EC" id="5.4.99.62"/>
    </reaction>
</comment>
<dbReference type="InterPro" id="IPR023064">
    <property type="entry name" value="D-ribose_pyranase"/>
</dbReference>
<evidence type="ECO:0000256" key="1">
    <source>
        <dbReference type="ARBA" id="ARBA00000223"/>
    </source>
</evidence>
<dbReference type="NCBIfam" id="NF008761">
    <property type="entry name" value="PRK11797.1"/>
    <property type="match status" value="1"/>
</dbReference>
<dbReference type="GO" id="GO:0062193">
    <property type="term" value="F:D-ribose pyranase activity"/>
    <property type="evidence" value="ECO:0007669"/>
    <property type="project" value="UniProtKB-EC"/>
</dbReference>
<name>A0A5C1QT69_9SPIO</name>
<keyword evidence="5 6" id="KW-0119">Carbohydrate metabolism</keyword>
<feature type="active site" description="Proton donor" evidence="6">
    <location>
        <position position="20"/>
    </location>
</feature>
<dbReference type="KEGG" id="ock:EXM22_17855"/>
<keyword evidence="3 6" id="KW-0963">Cytoplasm</keyword>
<evidence type="ECO:0000256" key="2">
    <source>
        <dbReference type="ARBA" id="ARBA00012862"/>
    </source>
</evidence>
<dbReference type="InterPro" id="IPR023750">
    <property type="entry name" value="RbsD-like_sf"/>
</dbReference>
<keyword evidence="8" id="KW-1185">Reference proteome</keyword>
<evidence type="ECO:0000256" key="3">
    <source>
        <dbReference type="ARBA" id="ARBA00022490"/>
    </source>
</evidence>
<dbReference type="GO" id="GO:0016872">
    <property type="term" value="F:intramolecular lyase activity"/>
    <property type="evidence" value="ECO:0007669"/>
    <property type="project" value="UniProtKB-UniRule"/>
</dbReference>
<gene>
    <name evidence="6" type="primary">rbsD</name>
    <name evidence="7" type="ORF">EXM22_17855</name>
</gene>
<dbReference type="InterPro" id="IPR007721">
    <property type="entry name" value="RbsD_FucU"/>
</dbReference>
<comment type="subunit">
    <text evidence="6">Homodecamer.</text>
</comment>
<organism evidence="7 8">
    <name type="scientific">Oceanispirochaeta crateris</name>
    <dbReference type="NCBI Taxonomy" id="2518645"/>
    <lineage>
        <taxon>Bacteria</taxon>
        <taxon>Pseudomonadati</taxon>
        <taxon>Spirochaetota</taxon>
        <taxon>Spirochaetia</taxon>
        <taxon>Spirochaetales</taxon>
        <taxon>Spirochaetaceae</taxon>
        <taxon>Oceanispirochaeta</taxon>
    </lineage>
</organism>
<feature type="binding site" evidence="6">
    <location>
        <position position="28"/>
    </location>
    <ligand>
        <name>substrate</name>
    </ligand>
</feature>
<dbReference type="UniPathway" id="UPA00916">
    <property type="reaction ID" value="UER00888"/>
</dbReference>
<keyword evidence="4 6" id="KW-0413">Isomerase</keyword>
<evidence type="ECO:0000256" key="4">
    <source>
        <dbReference type="ARBA" id="ARBA00023235"/>
    </source>
</evidence>
<evidence type="ECO:0000256" key="6">
    <source>
        <dbReference type="HAMAP-Rule" id="MF_01661"/>
    </source>
</evidence>
<dbReference type="GO" id="GO:0005829">
    <property type="term" value="C:cytosol"/>
    <property type="evidence" value="ECO:0007669"/>
    <property type="project" value="TreeGrafter"/>
</dbReference>
<dbReference type="Proteomes" id="UP000324209">
    <property type="component" value="Chromosome"/>
</dbReference>
<comment type="similarity">
    <text evidence="6">Belongs to the RbsD / FucU family. RbsD subfamily.</text>
</comment>